<dbReference type="Proteomes" id="UP000612349">
    <property type="component" value="Unassembled WGS sequence"/>
</dbReference>
<reference evidence="2" key="2">
    <citation type="submission" date="2020-09" db="EMBL/GenBank/DDBJ databases">
        <authorList>
            <person name="Sun Q."/>
            <person name="Zhou Y."/>
        </authorList>
    </citation>
    <scope>NUCLEOTIDE SEQUENCE</scope>
    <source>
        <strain evidence="2">CGMCC 1.15360</strain>
    </source>
</reference>
<sequence length="336" mass="37985">MSDTDWNSNLGGGFGLHKPADEFFHGTGPAGDTLTETWFWNFHVPEAAINCFAYCWVHPNLKMCSGGLMIYQGHKPSHMACELFDYRDYLSMEVIGEDGTIRFPNGFTVTPVKALEKVRLTFDDPSRQSAFDVMLDAVEVPVMRANNQHFEQLMHATGTLTLRGRTYPVDCFPVRDRSWGELRPESNAPVPPYTWVTGAFGPDFAFNVGSHDDPARDPDWQGVMDAPQRIFNDGWVLKNGEQRRIVSASKITRRSGERHAPVIHDYTFEDDKGESYRITGTLVAQTEWGGWSNMTCHLGLVKWDWDGRTGYGESQEVSWNEYSYLMHQAALATEPA</sequence>
<feature type="domain" description="DUF7064" evidence="1">
    <location>
        <begin position="190"/>
        <end position="318"/>
    </location>
</feature>
<dbReference type="Pfam" id="PF23212">
    <property type="entry name" value="DUF7064"/>
    <property type="match status" value="1"/>
</dbReference>
<protein>
    <recommendedName>
        <fullName evidence="1">DUF7064 domain-containing protein</fullName>
    </recommendedName>
</protein>
<evidence type="ECO:0000313" key="2">
    <source>
        <dbReference type="EMBL" id="GGD80290.1"/>
    </source>
</evidence>
<evidence type="ECO:0000313" key="3">
    <source>
        <dbReference type="Proteomes" id="UP000612349"/>
    </source>
</evidence>
<evidence type="ECO:0000259" key="1">
    <source>
        <dbReference type="Pfam" id="PF23212"/>
    </source>
</evidence>
<proteinExistence type="predicted"/>
<dbReference type="InterPro" id="IPR055492">
    <property type="entry name" value="DUF7064"/>
</dbReference>
<reference evidence="2" key="1">
    <citation type="journal article" date="2014" name="Int. J. Syst. Evol. Microbiol.">
        <title>Complete genome sequence of Corynebacterium casei LMG S-19264T (=DSM 44701T), isolated from a smear-ripened cheese.</title>
        <authorList>
            <consortium name="US DOE Joint Genome Institute (JGI-PGF)"/>
            <person name="Walter F."/>
            <person name="Albersmeier A."/>
            <person name="Kalinowski J."/>
            <person name="Ruckert C."/>
        </authorList>
    </citation>
    <scope>NUCLEOTIDE SEQUENCE</scope>
    <source>
        <strain evidence="2">CGMCC 1.15360</strain>
    </source>
</reference>
<dbReference type="EMBL" id="BMIP01000009">
    <property type="protein sequence ID" value="GGD80290.1"/>
    <property type="molecule type" value="Genomic_DNA"/>
</dbReference>
<gene>
    <name evidence="2" type="ORF">GCM10010990_32750</name>
</gene>
<dbReference type="SUPFAM" id="SSF159245">
    <property type="entry name" value="AttH-like"/>
    <property type="match status" value="1"/>
</dbReference>
<organism evidence="2 3">
    <name type="scientific">Croceicoccus mobilis</name>
    <dbReference type="NCBI Taxonomy" id="1703339"/>
    <lineage>
        <taxon>Bacteria</taxon>
        <taxon>Pseudomonadati</taxon>
        <taxon>Pseudomonadota</taxon>
        <taxon>Alphaproteobacteria</taxon>
        <taxon>Sphingomonadales</taxon>
        <taxon>Erythrobacteraceae</taxon>
        <taxon>Croceicoccus</taxon>
    </lineage>
</organism>
<name>A0A917DX90_9SPHN</name>
<dbReference type="RefSeq" id="WP_066770819.1">
    <property type="nucleotide sequence ID" value="NZ_BMIP01000009.1"/>
</dbReference>
<keyword evidence="3" id="KW-1185">Reference proteome</keyword>
<comment type="caution">
    <text evidence="2">The sequence shown here is derived from an EMBL/GenBank/DDBJ whole genome shotgun (WGS) entry which is preliminary data.</text>
</comment>
<dbReference type="AlphaFoldDB" id="A0A917DX90"/>
<accession>A0A917DX90</accession>